<sequence length="120" mass="13508">MTDKAAKPIRIFLSYGHDKNAELVKRIRADLEVRGHYVWIDESEIKSGDNWRRSITEGILSTDVVLAFLSKHSVRSPGVCLDEIAIAIGEKHGNIKTILTESEKEVSPPLCRACVWRHLA</sequence>
<dbReference type="InterPro" id="IPR035897">
    <property type="entry name" value="Toll_tir_struct_dom_sf"/>
</dbReference>
<reference evidence="2" key="1">
    <citation type="journal article" date="2011" name="Appl. Environ. Microbiol.">
        <title>Metagenomic analysis reveals unexpected subgenomic diversity of magnetotactic bacteria within the phylum Nitrospirae.</title>
        <authorList>
            <person name="Lin W."/>
            <person name="Jogler C."/>
            <person name="Schuler D."/>
            <person name="Pan Y."/>
        </authorList>
    </citation>
    <scope>NUCLEOTIDE SEQUENCE</scope>
</reference>
<dbReference type="PROSITE" id="PS50104">
    <property type="entry name" value="TIR"/>
    <property type="match status" value="1"/>
</dbReference>
<evidence type="ECO:0000259" key="1">
    <source>
        <dbReference type="PROSITE" id="PS50104"/>
    </source>
</evidence>
<protein>
    <submittedName>
        <fullName evidence="2">Tetratricopeptide domain protein</fullName>
    </submittedName>
</protein>
<dbReference type="GO" id="GO:0007165">
    <property type="term" value="P:signal transduction"/>
    <property type="evidence" value="ECO:0007669"/>
    <property type="project" value="InterPro"/>
</dbReference>
<gene>
    <name evidence="2" type="ORF">LW1_0040</name>
</gene>
<dbReference type="EMBL" id="HM454279">
    <property type="protein sequence ID" value="ADI87656.1"/>
    <property type="molecule type" value="Genomic_DNA"/>
</dbReference>
<dbReference type="AlphaFoldDB" id="D9MNW7"/>
<organism evidence="2">
    <name type="scientific">uncultured Nitrospirae bacterium MY2-1F</name>
    <dbReference type="NCBI Taxonomy" id="798576"/>
    <lineage>
        <taxon>Bacteria</taxon>
        <taxon>Pseudomonadati</taxon>
        <taxon>Nitrospirota</taxon>
        <taxon>environmental samples</taxon>
    </lineage>
</organism>
<dbReference type="Pfam" id="PF13676">
    <property type="entry name" value="TIR_2"/>
    <property type="match status" value="1"/>
</dbReference>
<dbReference type="Gene3D" id="3.40.50.10140">
    <property type="entry name" value="Toll/interleukin-1 receptor homology (TIR) domain"/>
    <property type="match status" value="1"/>
</dbReference>
<accession>D9MNW7</accession>
<name>D9MNW7_9BACT</name>
<dbReference type="InterPro" id="IPR000157">
    <property type="entry name" value="TIR_dom"/>
</dbReference>
<proteinExistence type="predicted"/>
<dbReference type="SUPFAM" id="SSF52200">
    <property type="entry name" value="Toll/Interleukin receptor TIR domain"/>
    <property type="match status" value="1"/>
</dbReference>
<feature type="domain" description="TIR" evidence="1">
    <location>
        <begin position="7"/>
        <end position="120"/>
    </location>
</feature>
<evidence type="ECO:0000313" key="2">
    <source>
        <dbReference type="EMBL" id="ADI87656.1"/>
    </source>
</evidence>